<gene>
    <name evidence="2" type="ORF">EKO27_g9818</name>
</gene>
<evidence type="ECO:0000313" key="3">
    <source>
        <dbReference type="Proteomes" id="UP000286045"/>
    </source>
</evidence>
<comment type="caution">
    <text evidence="2">The sequence shown here is derived from an EMBL/GenBank/DDBJ whole genome shotgun (WGS) entry which is preliminary data.</text>
</comment>
<feature type="transmembrane region" description="Helical" evidence="1">
    <location>
        <begin position="123"/>
        <end position="140"/>
    </location>
</feature>
<organism evidence="2 3">
    <name type="scientific">Xylaria grammica</name>
    <dbReference type="NCBI Taxonomy" id="363999"/>
    <lineage>
        <taxon>Eukaryota</taxon>
        <taxon>Fungi</taxon>
        <taxon>Dikarya</taxon>
        <taxon>Ascomycota</taxon>
        <taxon>Pezizomycotina</taxon>
        <taxon>Sordariomycetes</taxon>
        <taxon>Xylariomycetidae</taxon>
        <taxon>Xylariales</taxon>
        <taxon>Xylariaceae</taxon>
        <taxon>Xylaria</taxon>
    </lineage>
</organism>
<accession>A0A439CT17</accession>
<protein>
    <submittedName>
        <fullName evidence="2">Uncharacterized protein</fullName>
    </submittedName>
</protein>
<keyword evidence="1" id="KW-0472">Membrane</keyword>
<reference evidence="2 3" key="1">
    <citation type="submission" date="2018-12" db="EMBL/GenBank/DDBJ databases">
        <title>Draft genome sequence of Xylaria grammica IHI A82.</title>
        <authorList>
            <person name="Buettner E."/>
            <person name="Kellner H."/>
        </authorList>
    </citation>
    <scope>NUCLEOTIDE SEQUENCE [LARGE SCALE GENOMIC DNA]</scope>
    <source>
        <strain evidence="2 3">IHI A82</strain>
    </source>
</reference>
<feature type="transmembrane region" description="Helical" evidence="1">
    <location>
        <begin position="146"/>
        <end position="166"/>
    </location>
</feature>
<proteinExistence type="predicted"/>
<keyword evidence="1" id="KW-1133">Transmembrane helix</keyword>
<dbReference type="AlphaFoldDB" id="A0A439CT17"/>
<name>A0A439CT17_9PEZI</name>
<keyword evidence="1" id="KW-0812">Transmembrane</keyword>
<dbReference type="EMBL" id="RYZI01000457">
    <property type="protein sequence ID" value="RWA05286.1"/>
    <property type="molecule type" value="Genomic_DNA"/>
</dbReference>
<evidence type="ECO:0000256" key="1">
    <source>
        <dbReference type="SAM" id="Phobius"/>
    </source>
</evidence>
<dbReference type="Proteomes" id="UP000286045">
    <property type="component" value="Unassembled WGS sequence"/>
</dbReference>
<sequence length="197" mass="21765">MPTILVNGVLSNHRGSFADATPRQWNLRLRKAYSAFLAAHLYSVNYPFTPISWVTSLQAGRLIDQILGATLIIGAALLHWHIASISHPLPVTWSFGVGSQPFVLLEEGRGSDGRRLFTWKPRYYWIVALAESVLLAAAWIEPQSLVSRSIVVAIVGVSWIVGLPAAPRAFRLRPLANIDAVRTGVISWERLAHVLGR</sequence>
<evidence type="ECO:0000313" key="2">
    <source>
        <dbReference type="EMBL" id="RWA05286.1"/>
    </source>
</evidence>
<keyword evidence="3" id="KW-1185">Reference proteome</keyword>